<gene>
    <name evidence="1" type="ORF">K469DRAFT_56653</name>
</gene>
<organism evidence="1 2">
    <name type="scientific">Zopfia rhizophila CBS 207.26</name>
    <dbReference type="NCBI Taxonomy" id="1314779"/>
    <lineage>
        <taxon>Eukaryota</taxon>
        <taxon>Fungi</taxon>
        <taxon>Dikarya</taxon>
        <taxon>Ascomycota</taxon>
        <taxon>Pezizomycotina</taxon>
        <taxon>Dothideomycetes</taxon>
        <taxon>Dothideomycetes incertae sedis</taxon>
        <taxon>Zopfiaceae</taxon>
        <taxon>Zopfia</taxon>
    </lineage>
</organism>
<proteinExistence type="predicted"/>
<evidence type="ECO:0000313" key="1">
    <source>
        <dbReference type="EMBL" id="KAF2175699.1"/>
    </source>
</evidence>
<protein>
    <submittedName>
        <fullName evidence="1">Uncharacterized protein</fullName>
    </submittedName>
</protein>
<dbReference type="EMBL" id="ML994727">
    <property type="protein sequence ID" value="KAF2175699.1"/>
    <property type="molecule type" value="Genomic_DNA"/>
</dbReference>
<name>A0A6A6DBW0_9PEZI</name>
<evidence type="ECO:0000313" key="2">
    <source>
        <dbReference type="Proteomes" id="UP000800200"/>
    </source>
</evidence>
<dbReference type="AlphaFoldDB" id="A0A6A6DBW0"/>
<dbReference type="Proteomes" id="UP000800200">
    <property type="component" value="Unassembled WGS sequence"/>
</dbReference>
<sequence length="70" mass="7861">MRTVSFCQICLLCSSLGRTSNYGLGVSNFRDRSLYLAIDLTHQSYQDFLIPSAALSYPSRSHLLNTTDIQ</sequence>
<accession>A0A6A6DBW0</accession>
<keyword evidence="2" id="KW-1185">Reference proteome</keyword>
<reference evidence="1" key="1">
    <citation type="journal article" date="2020" name="Stud. Mycol.">
        <title>101 Dothideomycetes genomes: a test case for predicting lifestyles and emergence of pathogens.</title>
        <authorList>
            <person name="Haridas S."/>
            <person name="Albert R."/>
            <person name="Binder M."/>
            <person name="Bloem J."/>
            <person name="Labutti K."/>
            <person name="Salamov A."/>
            <person name="Andreopoulos B."/>
            <person name="Baker S."/>
            <person name="Barry K."/>
            <person name="Bills G."/>
            <person name="Bluhm B."/>
            <person name="Cannon C."/>
            <person name="Castanera R."/>
            <person name="Culley D."/>
            <person name="Daum C."/>
            <person name="Ezra D."/>
            <person name="Gonzalez J."/>
            <person name="Henrissat B."/>
            <person name="Kuo A."/>
            <person name="Liang C."/>
            <person name="Lipzen A."/>
            <person name="Lutzoni F."/>
            <person name="Magnuson J."/>
            <person name="Mondo S."/>
            <person name="Nolan M."/>
            <person name="Ohm R."/>
            <person name="Pangilinan J."/>
            <person name="Park H.-J."/>
            <person name="Ramirez L."/>
            <person name="Alfaro M."/>
            <person name="Sun H."/>
            <person name="Tritt A."/>
            <person name="Yoshinaga Y."/>
            <person name="Zwiers L.-H."/>
            <person name="Turgeon B."/>
            <person name="Goodwin S."/>
            <person name="Spatafora J."/>
            <person name="Crous P."/>
            <person name="Grigoriev I."/>
        </authorList>
    </citation>
    <scope>NUCLEOTIDE SEQUENCE</scope>
    <source>
        <strain evidence="1">CBS 207.26</strain>
    </source>
</reference>